<feature type="coiled-coil region" evidence="7">
    <location>
        <begin position="207"/>
        <end position="245"/>
    </location>
</feature>
<evidence type="ECO:0000256" key="3">
    <source>
        <dbReference type="ARBA" id="ARBA00022692"/>
    </source>
</evidence>
<evidence type="ECO:0000256" key="2">
    <source>
        <dbReference type="ARBA" id="ARBA00006058"/>
    </source>
</evidence>
<keyword evidence="7" id="KW-0175">Coiled coil</keyword>
<keyword evidence="5 8" id="KW-0472">Membrane</keyword>
<accession>A0ABQ7T2W1</accession>
<reference evidence="9 10" key="1">
    <citation type="journal article" date="2022" name="Gigascience">
        <title>A chromosome-level genome assembly and annotation of the desert horned lizard, Phrynosoma platyrhinos, provides insight into chromosomal rearrangements among reptiles.</title>
        <authorList>
            <person name="Koochekian N."/>
            <person name="Ascanio A."/>
            <person name="Farleigh K."/>
            <person name="Card D.C."/>
            <person name="Schield D.R."/>
            <person name="Castoe T.A."/>
            <person name="Jezkova T."/>
        </authorList>
    </citation>
    <scope>NUCLEOTIDE SEQUENCE [LARGE SCALE GENOMIC DNA]</scope>
    <source>
        <strain evidence="9">NK-2021</strain>
    </source>
</reference>
<keyword evidence="3 8" id="KW-0812">Transmembrane</keyword>
<evidence type="ECO:0000256" key="1">
    <source>
        <dbReference type="ARBA" id="ARBA00004475"/>
    </source>
</evidence>
<comment type="subcellular location">
    <subcellularLocation>
        <location evidence="1">Cell projection</location>
        <location evidence="1">Microvillus membrane</location>
        <topology evidence="1">Multi-pass membrane protein</topology>
    </subcellularLocation>
</comment>
<gene>
    <name evidence="9" type="ORF">JD844_006968</name>
</gene>
<evidence type="ECO:0000256" key="8">
    <source>
        <dbReference type="SAM" id="Phobius"/>
    </source>
</evidence>
<organism evidence="9 10">
    <name type="scientific">Phrynosoma platyrhinos</name>
    <name type="common">Desert horned lizard</name>
    <dbReference type="NCBI Taxonomy" id="52577"/>
    <lineage>
        <taxon>Eukaryota</taxon>
        <taxon>Metazoa</taxon>
        <taxon>Chordata</taxon>
        <taxon>Craniata</taxon>
        <taxon>Vertebrata</taxon>
        <taxon>Euteleostomi</taxon>
        <taxon>Lepidosauria</taxon>
        <taxon>Squamata</taxon>
        <taxon>Bifurcata</taxon>
        <taxon>Unidentata</taxon>
        <taxon>Episquamata</taxon>
        <taxon>Toxicofera</taxon>
        <taxon>Iguania</taxon>
        <taxon>Phrynosomatidae</taxon>
        <taxon>Phrynosomatinae</taxon>
        <taxon>Phrynosoma</taxon>
    </lineage>
</organism>
<keyword evidence="6" id="KW-0325">Glycoprotein</keyword>
<keyword evidence="4 8" id="KW-1133">Transmembrane helix</keyword>
<protein>
    <recommendedName>
        <fullName evidence="11">Prominin-1-A</fullName>
    </recommendedName>
</protein>
<sequence length="831" mass="92527">MPSVEQGVLKILSIHIKPTWKYTLTRLIKRQLHINNPEFLKEVLLYETGFLVCAAIGVLFIILVPLVGLFFCCCRCCGHCGGFLYQKQTKHTGCRRTAFFVSVLAVTIILLAGDICAYISNQRISQTVGRGFSTLNSTVHNLHIYLESIPQEIDMIINTSSIPLNQANDSLLNIGPTLGKKIKTQLGEQANKALDAADHLLRVIGSVEQELKEVNRSSSRLQILQKELDRNLTILRNNINKTLNDCGVPCQNVSVQNLKPGANLSTVPDVTYPLQLITNLTRSDPNATLTEARKTLENIPEKVSNQTKTVVSDAQAKLHHIKKQIDAIRSNFSMLNFLKNVSDLMNDIIKKANTYEPEVVTYDGYRWIVGVVLCCLVLLIIVLNVFGLVFGALGLDPQEMPTQRSCLSNSGGLFLMASVGICFIFAWLLMLLVLVTFLIGGNTYTLVCRPWANGRLLEFLETPDLFPELNVTKIMNLNVSDVTLSSMYKSCENNASLWNTLHLNEAISLDEILNISKYTNDIDSTLNKINVSVGSTDFLNDDQKRLMQDLSKKNGLLKLDFADALAQINQNMTNQDLSALAAKLDTLATKSHSPDISANLQNQAAEMKKIQAWMNDNFPPEIHVLNSSIRSLQKSLPQIPVSSSGLGGGETWEDLVNSTLLEVEAAEEFMRKKTGEIIKNATLTFVNSVLGYFESYVDWVKSNIKEEVGRCGPAAWTVDSMNTVFCGYIVDSLNAFWFSLGWCTVFLLPNIILAVKLAKFYRRMYMDDFYVDDATETMELACGSSYCSNFSLAYTEMVAGAFFLSKRQTVEDNCIDSQALLQKAFAKMKPS</sequence>
<evidence type="ECO:0000313" key="9">
    <source>
        <dbReference type="EMBL" id="KAH0623822.1"/>
    </source>
</evidence>
<comment type="caution">
    <text evidence="9">The sequence shown here is derived from an EMBL/GenBank/DDBJ whole genome shotgun (WGS) entry which is preliminary data.</text>
</comment>
<feature type="transmembrane region" description="Helical" evidence="8">
    <location>
        <begin position="413"/>
        <end position="439"/>
    </location>
</feature>
<dbReference type="InterPro" id="IPR008795">
    <property type="entry name" value="Prominin"/>
</dbReference>
<name>A0ABQ7T2W1_PHRPL</name>
<feature type="transmembrane region" description="Helical" evidence="8">
    <location>
        <begin position="735"/>
        <end position="755"/>
    </location>
</feature>
<feature type="transmembrane region" description="Helical" evidence="8">
    <location>
        <begin position="49"/>
        <end position="77"/>
    </location>
</feature>
<evidence type="ECO:0000256" key="7">
    <source>
        <dbReference type="SAM" id="Coils"/>
    </source>
</evidence>
<evidence type="ECO:0000313" key="10">
    <source>
        <dbReference type="Proteomes" id="UP000826234"/>
    </source>
</evidence>
<dbReference type="PANTHER" id="PTHR22730">
    <property type="entry name" value="PROMININ PROM PROTEIN"/>
    <property type="match status" value="1"/>
</dbReference>
<dbReference type="EMBL" id="JAIPUX010001880">
    <property type="protein sequence ID" value="KAH0623822.1"/>
    <property type="molecule type" value="Genomic_DNA"/>
</dbReference>
<feature type="transmembrane region" description="Helical" evidence="8">
    <location>
        <begin position="98"/>
        <end position="120"/>
    </location>
</feature>
<feature type="non-terminal residue" evidence="9">
    <location>
        <position position="831"/>
    </location>
</feature>
<comment type="similarity">
    <text evidence="2">Belongs to the prominin family.</text>
</comment>
<evidence type="ECO:0000256" key="6">
    <source>
        <dbReference type="ARBA" id="ARBA00023180"/>
    </source>
</evidence>
<feature type="transmembrane region" description="Helical" evidence="8">
    <location>
        <begin position="367"/>
        <end position="393"/>
    </location>
</feature>
<dbReference type="PANTHER" id="PTHR22730:SF4">
    <property type="entry name" value="PROMININ-1-A-LIKE"/>
    <property type="match status" value="1"/>
</dbReference>
<proteinExistence type="inferred from homology"/>
<evidence type="ECO:0000256" key="4">
    <source>
        <dbReference type="ARBA" id="ARBA00022989"/>
    </source>
</evidence>
<dbReference type="Proteomes" id="UP000826234">
    <property type="component" value="Unassembled WGS sequence"/>
</dbReference>
<dbReference type="Pfam" id="PF05478">
    <property type="entry name" value="Prominin"/>
    <property type="match status" value="1"/>
</dbReference>
<evidence type="ECO:0000256" key="5">
    <source>
        <dbReference type="ARBA" id="ARBA00023136"/>
    </source>
</evidence>
<evidence type="ECO:0008006" key="11">
    <source>
        <dbReference type="Google" id="ProtNLM"/>
    </source>
</evidence>
<keyword evidence="10" id="KW-1185">Reference proteome</keyword>